<proteinExistence type="predicted"/>
<dbReference type="Gene3D" id="3.90.1720.10">
    <property type="entry name" value="endopeptidase domain like (from Nostoc punctiforme)"/>
    <property type="match status" value="1"/>
</dbReference>
<dbReference type="InterPro" id="IPR038765">
    <property type="entry name" value="Papain-like_cys_pep_sf"/>
</dbReference>
<dbReference type="VEuPathDB" id="TriTrypDB:TEOVI_000370800"/>
<dbReference type="InterPro" id="IPR007921">
    <property type="entry name" value="CHAP_dom"/>
</dbReference>
<protein>
    <submittedName>
        <fullName evidence="2">CHAP domain containing protein, putative</fullName>
    </submittedName>
</protein>
<accession>A0A1G4IIJ9</accession>
<dbReference type="PANTHER" id="PTHR30094">
    <property type="entry name" value="BIFUNCTIONAL GLUTATHIONYLSPERMIDINE SYNTHETASE/AMIDASE-RELATED"/>
    <property type="match status" value="1"/>
</dbReference>
<organism evidence="2 3">
    <name type="scientific">Trypanosoma equiperdum</name>
    <dbReference type="NCBI Taxonomy" id="5694"/>
    <lineage>
        <taxon>Eukaryota</taxon>
        <taxon>Discoba</taxon>
        <taxon>Euglenozoa</taxon>
        <taxon>Kinetoplastea</taxon>
        <taxon>Metakinetoplastina</taxon>
        <taxon>Trypanosomatida</taxon>
        <taxon>Trypanosomatidae</taxon>
        <taxon>Trypanosoma</taxon>
    </lineage>
</organism>
<dbReference type="SUPFAM" id="SSF54001">
    <property type="entry name" value="Cysteine proteinases"/>
    <property type="match status" value="1"/>
</dbReference>
<comment type="caution">
    <text evidence="2">The sequence shown here is derived from an EMBL/GenBank/DDBJ whole genome shotgun (WGS) entry which is preliminary data.</text>
</comment>
<dbReference type="GO" id="GO:0016874">
    <property type="term" value="F:ligase activity"/>
    <property type="evidence" value="ECO:0007669"/>
    <property type="project" value="TreeGrafter"/>
</dbReference>
<dbReference type="EMBL" id="CZPT02001802">
    <property type="protein sequence ID" value="SCU72132.1"/>
    <property type="molecule type" value="Genomic_DNA"/>
</dbReference>
<evidence type="ECO:0000313" key="2">
    <source>
        <dbReference type="EMBL" id="SCU72132.1"/>
    </source>
</evidence>
<dbReference type="Pfam" id="PF05257">
    <property type="entry name" value="CHAP"/>
    <property type="match status" value="1"/>
</dbReference>
<dbReference type="InterPro" id="IPR051705">
    <property type="entry name" value="Gsp_Synthetase/Amidase"/>
</dbReference>
<dbReference type="Proteomes" id="UP000195570">
    <property type="component" value="Unassembled WGS sequence"/>
</dbReference>
<dbReference type="GeneID" id="92377648"/>
<feature type="domain" description="Peptidase C51" evidence="1">
    <location>
        <begin position="169"/>
        <end position="206"/>
    </location>
</feature>
<dbReference type="PANTHER" id="PTHR30094:SF14">
    <property type="entry name" value="D-ALANYL-GLYCYL ENDOPEPTIDASE-LIKE PROTEIN"/>
    <property type="match status" value="1"/>
</dbReference>
<evidence type="ECO:0000259" key="1">
    <source>
        <dbReference type="Pfam" id="PF05257"/>
    </source>
</evidence>
<gene>
    <name evidence="2" type="ORF">TEOVI_000370800</name>
</gene>
<sequence length="289" mass="33237">MVSLNRKQKFQLAVPATLLLFLFVYVLLGGGSTQKSKRHGMHMDFNPLEHCNAPMDSVVGYSSDVPSMSNCHRHWLSETYAYTTIGYPHEVMKKMPYGSEWKRAPTGLCWTADEFVARYLLHTRGIFVYFGGSRHDLYWENLKFFGSSGMHRLYERINFENKVEVTTTKRRKRHTPLVGDVVVWDSDYKAYFPRGHVAVVVKVEDDVSAAGGEAALRELKKERRQPSLVYIAEQNFDNKNWEGRNFSRVLKFTWMRGDRASLEDPDGPPLMGHVRVGKLLEDASFFGDL</sequence>
<name>A0A1G4IIJ9_TRYEQ</name>
<evidence type="ECO:0000313" key="3">
    <source>
        <dbReference type="Proteomes" id="UP000195570"/>
    </source>
</evidence>
<keyword evidence="3" id="KW-1185">Reference proteome</keyword>
<reference evidence="2" key="1">
    <citation type="submission" date="2016-09" db="EMBL/GenBank/DDBJ databases">
        <authorList>
            <person name="Hebert L."/>
            <person name="Moumen B."/>
        </authorList>
    </citation>
    <scope>NUCLEOTIDE SEQUENCE [LARGE SCALE GENOMIC DNA]</scope>
    <source>
        <strain evidence="2">OVI</strain>
    </source>
</reference>
<dbReference type="RefSeq" id="XP_067082676.1">
    <property type="nucleotide sequence ID" value="XM_067226575.1"/>
</dbReference>
<dbReference type="AlphaFoldDB" id="A0A1G4IIJ9"/>